<protein>
    <submittedName>
        <fullName evidence="1">Uncharacterized protein</fullName>
    </submittedName>
</protein>
<evidence type="ECO:0000313" key="3">
    <source>
        <dbReference type="Proteomes" id="UP000327044"/>
    </source>
</evidence>
<reference evidence="2" key="3">
    <citation type="submission" date="2019-08" db="EMBL/GenBank/DDBJ databases">
        <authorList>
            <consortium name="Photinus pyralis genome working group"/>
            <person name="Fallon T.R."/>
            <person name="Sander Lower S.E."/>
            <person name="Weng J.-K."/>
        </authorList>
    </citation>
    <scope>NUCLEOTIDE SEQUENCE</scope>
    <source>
        <strain evidence="2">1611_PpyrPB1</strain>
        <tissue evidence="2">Whole body</tissue>
    </source>
</reference>
<accession>A0A1Y1LB85</accession>
<reference evidence="1" key="1">
    <citation type="journal article" date="2016" name="Sci. Rep.">
        <title>Molecular characterization of firefly nuptial gifts: a multi-omics approach sheds light on postcopulatory sexual selection.</title>
        <authorList>
            <person name="Al-Wathiqui N."/>
            <person name="Fallon T.R."/>
            <person name="South A."/>
            <person name="Weng J.K."/>
            <person name="Lewis S.M."/>
        </authorList>
    </citation>
    <scope>NUCLEOTIDE SEQUENCE</scope>
</reference>
<dbReference type="InParanoid" id="A0A1Y1LB85"/>
<keyword evidence="3" id="KW-1185">Reference proteome</keyword>
<evidence type="ECO:0000313" key="1">
    <source>
        <dbReference type="EMBL" id="JAV70929.1"/>
    </source>
</evidence>
<dbReference type="EMBL" id="GEZM01060750">
    <property type="protein sequence ID" value="JAV70929.1"/>
    <property type="molecule type" value="Transcribed_RNA"/>
</dbReference>
<dbReference type="AlphaFoldDB" id="A0A1Y1LB85"/>
<reference evidence="2 3" key="2">
    <citation type="journal article" date="2018" name="Elife">
        <title>Firefly genomes illuminate parallel origins of bioluminescence in beetles.</title>
        <authorList>
            <person name="Fallon T.R."/>
            <person name="Lower S.E."/>
            <person name="Chang C.H."/>
            <person name="Bessho-Uehara M."/>
            <person name="Martin G.J."/>
            <person name="Bewick A.J."/>
            <person name="Behringer M."/>
            <person name="Debat H.J."/>
            <person name="Wong I."/>
            <person name="Day J.C."/>
            <person name="Suvorov A."/>
            <person name="Silva C.J."/>
            <person name="Stanger-Hall K.F."/>
            <person name="Hall D.W."/>
            <person name="Schmitz R.J."/>
            <person name="Nelson D.R."/>
            <person name="Lewis S.M."/>
            <person name="Shigenobu S."/>
            <person name="Bybee S.M."/>
            <person name="Larracuente A.M."/>
            <person name="Oba Y."/>
            <person name="Weng J.K."/>
        </authorList>
    </citation>
    <scope>NUCLEOTIDE SEQUENCE [LARGE SCALE GENOMIC DNA]</scope>
    <source>
        <strain evidence="2">1611_PpyrPB1</strain>
        <tissue evidence="2">Whole body</tissue>
    </source>
</reference>
<sequence length="129" mass="14184">MTRSSQTTNIKAINKSVTCASSLEKLASIENKQSKKVGAKFSTRAVVREEAAPQPLKGIVKEDIKRTVKTTVPKQSSAIKRRLVVLGDSQVRGWLDILTSLLDLSKYNITVDFKPNAMLDEAPITQSRA</sequence>
<dbReference type="EMBL" id="GEZM01060749">
    <property type="protein sequence ID" value="JAV70932.1"/>
    <property type="molecule type" value="Transcribed_RNA"/>
</dbReference>
<dbReference type="EMBL" id="VVIM01000003">
    <property type="protein sequence ID" value="KAB0801185.1"/>
    <property type="molecule type" value="Genomic_DNA"/>
</dbReference>
<gene>
    <name evidence="2" type="ORF">PPYR_05539</name>
</gene>
<organism evidence="1">
    <name type="scientific">Photinus pyralis</name>
    <name type="common">Common eastern firefly</name>
    <name type="synonym">Lampyris pyralis</name>
    <dbReference type="NCBI Taxonomy" id="7054"/>
    <lineage>
        <taxon>Eukaryota</taxon>
        <taxon>Metazoa</taxon>
        <taxon>Ecdysozoa</taxon>
        <taxon>Arthropoda</taxon>
        <taxon>Hexapoda</taxon>
        <taxon>Insecta</taxon>
        <taxon>Pterygota</taxon>
        <taxon>Neoptera</taxon>
        <taxon>Endopterygota</taxon>
        <taxon>Coleoptera</taxon>
        <taxon>Polyphaga</taxon>
        <taxon>Elateriformia</taxon>
        <taxon>Elateroidea</taxon>
        <taxon>Lampyridae</taxon>
        <taxon>Lampyrinae</taxon>
        <taxon>Photinus</taxon>
    </lineage>
</organism>
<evidence type="ECO:0000313" key="2">
    <source>
        <dbReference type="EMBL" id="KAB0801185.1"/>
    </source>
</evidence>
<dbReference type="Proteomes" id="UP000327044">
    <property type="component" value="Unassembled WGS sequence"/>
</dbReference>
<proteinExistence type="predicted"/>
<name>A0A1Y1LB85_PHOPY</name>